<dbReference type="NCBIfam" id="TIGR02515">
    <property type="entry name" value="IV_pilus_PilQ"/>
    <property type="match status" value="1"/>
</dbReference>
<reference evidence="11" key="1">
    <citation type="journal article" date="2019" name="Int. J. Syst. Evol. Microbiol.">
        <title>The Global Catalogue of Microorganisms (GCM) 10K type strain sequencing project: providing services to taxonomists for standard genome sequencing and annotation.</title>
        <authorList>
            <consortium name="The Broad Institute Genomics Platform"/>
            <consortium name="The Broad Institute Genome Sequencing Center for Infectious Disease"/>
            <person name="Wu L."/>
            <person name="Ma J."/>
        </authorList>
    </citation>
    <scope>NUCLEOTIDE SEQUENCE [LARGE SCALE GENOMIC DNA]</scope>
    <source>
        <strain evidence="11">CGMCC 1.15341</strain>
    </source>
</reference>
<dbReference type="InterPro" id="IPR004845">
    <property type="entry name" value="T2SS_GspD_CS"/>
</dbReference>
<dbReference type="InterPro" id="IPR011662">
    <property type="entry name" value="Secretin/TonB_short_N"/>
</dbReference>
<evidence type="ECO:0000313" key="11">
    <source>
        <dbReference type="Proteomes" id="UP000629025"/>
    </source>
</evidence>
<dbReference type="Pfam" id="PF11741">
    <property type="entry name" value="AMIN"/>
    <property type="match status" value="2"/>
</dbReference>
<dbReference type="Gene3D" id="3.30.1370.130">
    <property type="match status" value="1"/>
</dbReference>
<comment type="subcellular location">
    <subcellularLocation>
        <location evidence="1 8">Cell outer membrane</location>
    </subcellularLocation>
</comment>
<dbReference type="Gene3D" id="3.30.1370.120">
    <property type="match status" value="1"/>
</dbReference>
<dbReference type="PRINTS" id="PR00811">
    <property type="entry name" value="BCTERIALGSPD"/>
</dbReference>
<proteinExistence type="inferred from homology"/>
<dbReference type="Pfam" id="PF00263">
    <property type="entry name" value="Secretin"/>
    <property type="match status" value="1"/>
</dbReference>
<evidence type="ECO:0000313" key="10">
    <source>
        <dbReference type="EMBL" id="GGB98407.1"/>
    </source>
</evidence>
<dbReference type="Gene3D" id="2.60.40.3500">
    <property type="match status" value="1"/>
</dbReference>
<comment type="similarity">
    <text evidence="2">Belongs to the bacterial secretin family. PilQ subfamily.</text>
</comment>
<name>A0ABQ1KLJ3_9GAMM</name>
<dbReference type="Proteomes" id="UP000629025">
    <property type="component" value="Unassembled WGS sequence"/>
</dbReference>
<keyword evidence="5" id="KW-0653">Protein transport</keyword>
<comment type="caution">
    <text evidence="10">The sequence shown here is derived from an EMBL/GenBank/DDBJ whole genome shotgun (WGS) entry which is preliminary data.</text>
</comment>
<keyword evidence="7" id="KW-0998">Cell outer membrane</keyword>
<keyword evidence="11" id="KW-1185">Reference proteome</keyword>
<sequence>MLTVNRLNEHAKGRLLSRAASWVKGVVFAALAVSFTSPVWAQDAQLKDSSFVALPGNKLEVRFDFDQPPPAPKAYMIDSPPRFVMDFWGVSNELGVRQMDVQSGQVDSLSFAQAEGRLRVVTNLNELAQYRTFTDGNSLFIEFSTTGSTVLAEAPIAPSKPVAGPRMPAMQDDRTRVQGIDFERIEGGQGRVVITMSDDEAGLDVFEEGNNVVLNLIGAGLSDNLEQRVDVQDFATPVMFIDSMVSGENTTILIKPSAEPYDYMAYQTGNQLFVDFKPLTAQEQADTSDLFPYSGEKIDLNFQDVSVRSILQIIAEVAEMNLVISDAVDSSAGNITLRLKNVPWDQALDIILKTKGLDKREVGNVLMIGTSSEIAAREKEELESQQQVQELAPLVTDYVQVDFRRASELKNYIETAKLISERGFVLADDQTNVLMIRETAAQIEEIRRTLRKFDVEVAQILIEARVVTASSNFEKNLGIRWAGFAVGSINGNETYITNAVNNNDMLVDLGVSATSGFEVGFISSNFAIAAELTALQSDGVVEIVSQPKVITTNGTEATIESGQEVPYQVVEEDKTTIEFKDALLSLKVTPQVNPGDRISLDLVINEDSLGQILENGERAINKNQVETSVVVNDGDTVVLGGVFRKETRNTVNKVPLLGDIPVVGNLFKSRQQSDSKEELLIFITPKLVRESLTVR</sequence>
<dbReference type="PRINTS" id="PR01032">
    <property type="entry name" value="PHAGEIV"/>
</dbReference>
<evidence type="ECO:0000256" key="1">
    <source>
        <dbReference type="ARBA" id="ARBA00004442"/>
    </source>
</evidence>
<dbReference type="InterPro" id="IPR021731">
    <property type="entry name" value="AMIN_dom"/>
</dbReference>
<accession>A0ABQ1KLJ3</accession>
<evidence type="ECO:0000256" key="8">
    <source>
        <dbReference type="RuleBase" id="RU004004"/>
    </source>
</evidence>
<dbReference type="EMBL" id="BMIJ01000005">
    <property type="protein sequence ID" value="GGB98407.1"/>
    <property type="molecule type" value="Genomic_DNA"/>
</dbReference>
<evidence type="ECO:0000256" key="6">
    <source>
        <dbReference type="ARBA" id="ARBA00023136"/>
    </source>
</evidence>
<dbReference type="PANTHER" id="PTHR30604">
    <property type="entry name" value="PROTEIN TRANSPORT PROTEIN HOFQ"/>
    <property type="match status" value="1"/>
</dbReference>
<dbReference type="PROSITE" id="PS00875">
    <property type="entry name" value="T2SP_D"/>
    <property type="match status" value="1"/>
</dbReference>
<feature type="domain" description="Secretin/TonB short N-terminal" evidence="9">
    <location>
        <begin position="320"/>
        <end position="371"/>
    </location>
</feature>
<evidence type="ECO:0000256" key="7">
    <source>
        <dbReference type="ARBA" id="ARBA00023237"/>
    </source>
</evidence>
<dbReference type="InterPro" id="IPR051808">
    <property type="entry name" value="Type_IV_pilus_biogenesis"/>
</dbReference>
<evidence type="ECO:0000256" key="5">
    <source>
        <dbReference type="ARBA" id="ARBA00022927"/>
    </source>
</evidence>
<dbReference type="InterPro" id="IPR004846">
    <property type="entry name" value="T2SS/T3SS_dom"/>
</dbReference>
<evidence type="ECO:0000256" key="2">
    <source>
        <dbReference type="ARBA" id="ARBA00006304"/>
    </source>
</evidence>
<organism evidence="10 11">
    <name type="scientific">Marinobacterium zhoushanense</name>
    <dbReference type="NCBI Taxonomy" id="1679163"/>
    <lineage>
        <taxon>Bacteria</taxon>
        <taxon>Pseudomonadati</taxon>
        <taxon>Pseudomonadota</taxon>
        <taxon>Gammaproteobacteria</taxon>
        <taxon>Oceanospirillales</taxon>
        <taxon>Oceanospirillaceae</taxon>
        <taxon>Marinobacterium</taxon>
    </lineage>
</organism>
<evidence type="ECO:0000256" key="3">
    <source>
        <dbReference type="ARBA" id="ARBA00022448"/>
    </source>
</evidence>
<keyword evidence="6" id="KW-0472">Membrane</keyword>
<evidence type="ECO:0000256" key="4">
    <source>
        <dbReference type="ARBA" id="ARBA00022729"/>
    </source>
</evidence>
<keyword evidence="3 8" id="KW-0813">Transport</keyword>
<dbReference type="RefSeq" id="WP_188748926.1">
    <property type="nucleotide sequence ID" value="NZ_BMIJ01000005.1"/>
</dbReference>
<dbReference type="InterPro" id="IPR001775">
    <property type="entry name" value="GspD/PilQ"/>
</dbReference>
<dbReference type="InterPro" id="IPR013355">
    <property type="entry name" value="Pilus_4_PilQ"/>
</dbReference>
<evidence type="ECO:0000259" key="9">
    <source>
        <dbReference type="SMART" id="SM00965"/>
    </source>
</evidence>
<dbReference type="Gene3D" id="2.60.40.3470">
    <property type="match status" value="1"/>
</dbReference>
<dbReference type="PANTHER" id="PTHR30604:SF1">
    <property type="entry name" value="DNA UTILIZATION PROTEIN HOFQ"/>
    <property type="match status" value="1"/>
</dbReference>
<protein>
    <submittedName>
        <fullName evidence="10">Fimbrial assembly protein PilQ</fullName>
    </submittedName>
</protein>
<dbReference type="Pfam" id="PF03958">
    <property type="entry name" value="Secretin_N"/>
    <property type="match status" value="1"/>
</dbReference>
<keyword evidence="4" id="KW-0732">Signal</keyword>
<dbReference type="InterPro" id="IPR038591">
    <property type="entry name" value="NolW-like_sf"/>
</dbReference>
<gene>
    <name evidence="10" type="primary">pilQ</name>
    <name evidence="10" type="ORF">GCM10011352_25660</name>
</gene>
<dbReference type="Pfam" id="PF07660">
    <property type="entry name" value="STN"/>
    <property type="match status" value="1"/>
</dbReference>
<dbReference type="SMART" id="SM00965">
    <property type="entry name" value="STN"/>
    <property type="match status" value="1"/>
</dbReference>
<dbReference type="InterPro" id="IPR005644">
    <property type="entry name" value="NolW-like"/>
</dbReference>